<dbReference type="AlphaFoldDB" id="A0A2P5FQT6"/>
<dbReference type="Proteomes" id="UP000237000">
    <property type="component" value="Unassembled WGS sequence"/>
</dbReference>
<keyword evidence="2" id="KW-1185">Reference proteome</keyword>
<dbReference type="EMBL" id="JXTC01000014">
    <property type="protein sequence ID" value="POO00158.1"/>
    <property type="molecule type" value="Genomic_DNA"/>
</dbReference>
<gene>
    <name evidence="1" type="ORF">TorRG33x02_039360</name>
</gene>
<sequence length="139" mass="15480">MQFIETHPNELAALSKPMDFDLIVKILDCLDDSYKSILDVLNDRNTPVSFDKLHEKLINKALSLCLQQSISSPLPASTNATNSQPNSRCFGTSALPPQWMPNLPPFTRWCSHLGCLPCCTPMWSNPVSTLLGHCQLCHI</sequence>
<evidence type="ECO:0000313" key="2">
    <source>
        <dbReference type="Proteomes" id="UP000237000"/>
    </source>
</evidence>
<organism evidence="1 2">
    <name type="scientific">Trema orientale</name>
    <name type="common">Charcoal tree</name>
    <name type="synonym">Celtis orientalis</name>
    <dbReference type="NCBI Taxonomy" id="63057"/>
    <lineage>
        <taxon>Eukaryota</taxon>
        <taxon>Viridiplantae</taxon>
        <taxon>Streptophyta</taxon>
        <taxon>Embryophyta</taxon>
        <taxon>Tracheophyta</taxon>
        <taxon>Spermatophyta</taxon>
        <taxon>Magnoliopsida</taxon>
        <taxon>eudicotyledons</taxon>
        <taxon>Gunneridae</taxon>
        <taxon>Pentapetalae</taxon>
        <taxon>rosids</taxon>
        <taxon>fabids</taxon>
        <taxon>Rosales</taxon>
        <taxon>Cannabaceae</taxon>
        <taxon>Trema</taxon>
    </lineage>
</organism>
<protein>
    <submittedName>
        <fullName evidence="1">Uncharacterized protein</fullName>
    </submittedName>
</protein>
<reference evidence="2" key="1">
    <citation type="submission" date="2016-06" db="EMBL/GenBank/DDBJ databases">
        <title>Parallel loss of symbiosis genes in relatives of nitrogen-fixing non-legume Parasponia.</title>
        <authorList>
            <person name="Van Velzen R."/>
            <person name="Holmer R."/>
            <person name="Bu F."/>
            <person name="Rutten L."/>
            <person name="Van Zeijl A."/>
            <person name="Liu W."/>
            <person name="Santuari L."/>
            <person name="Cao Q."/>
            <person name="Sharma T."/>
            <person name="Shen D."/>
            <person name="Roswanjaya Y."/>
            <person name="Wardhani T."/>
            <person name="Kalhor M.S."/>
            <person name="Jansen J."/>
            <person name="Van den Hoogen J."/>
            <person name="Gungor B."/>
            <person name="Hartog M."/>
            <person name="Hontelez J."/>
            <person name="Verver J."/>
            <person name="Yang W.-C."/>
            <person name="Schijlen E."/>
            <person name="Repin R."/>
            <person name="Schilthuizen M."/>
            <person name="Schranz E."/>
            <person name="Heidstra R."/>
            <person name="Miyata K."/>
            <person name="Fedorova E."/>
            <person name="Kohlen W."/>
            <person name="Bisseling T."/>
            <person name="Smit S."/>
            <person name="Geurts R."/>
        </authorList>
    </citation>
    <scope>NUCLEOTIDE SEQUENCE [LARGE SCALE GENOMIC DNA]</scope>
    <source>
        <strain evidence="2">cv. RG33-2</strain>
    </source>
</reference>
<comment type="caution">
    <text evidence="1">The sequence shown here is derived from an EMBL/GenBank/DDBJ whole genome shotgun (WGS) entry which is preliminary data.</text>
</comment>
<proteinExistence type="predicted"/>
<accession>A0A2P5FQT6</accession>
<evidence type="ECO:0000313" key="1">
    <source>
        <dbReference type="EMBL" id="POO00158.1"/>
    </source>
</evidence>
<dbReference type="InParanoid" id="A0A2P5FQT6"/>
<name>A0A2P5FQT6_TREOI</name>
<dbReference type="OrthoDB" id="689502at2759"/>